<keyword evidence="2" id="KW-1185">Reference proteome</keyword>
<gene>
    <name evidence="1" type="ORF">MML48_8g00019274</name>
</gene>
<accession>A0ACB9SV56</accession>
<organism evidence="1 2">
    <name type="scientific">Holotrichia oblita</name>
    <name type="common">Chafer beetle</name>
    <dbReference type="NCBI Taxonomy" id="644536"/>
    <lineage>
        <taxon>Eukaryota</taxon>
        <taxon>Metazoa</taxon>
        <taxon>Ecdysozoa</taxon>
        <taxon>Arthropoda</taxon>
        <taxon>Hexapoda</taxon>
        <taxon>Insecta</taxon>
        <taxon>Pterygota</taxon>
        <taxon>Neoptera</taxon>
        <taxon>Endopterygota</taxon>
        <taxon>Coleoptera</taxon>
        <taxon>Polyphaga</taxon>
        <taxon>Scarabaeiformia</taxon>
        <taxon>Scarabaeidae</taxon>
        <taxon>Melolonthinae</taxon>
        <taxon>Holotrichia</taxon>
    </lineage>
</organism>
<dbReference type="Proteomes" id="UP001056778">
    <property type="component" value="Chromosome 8"/>
</dbReference>
<protein>
    <submittedName>
        <fullName evidence="1">Mediator of rna polymerase ii transcription subunit 1</fullName>
    </submittedName>
</protein>
<comment type="caution">
    <text evidence="1">The sequence shown here is derived from an EMBL/GenBank/DDBJ whole genome shotgun (WGS) entry which is preliminary data.</text>
</comment>
<dbReference type="EMBL" id="CM043022">
    <property type="protein sequence ID" value="KAI4456905.1"/>
    <property type="molecule type" value="Genomic_DNA"/>
</dbReference>
<evidence type="ECO:0000313" key="1">
    <source>
        <dbReference type="EMBL" id="KAI4456905.1"/>
    </source>
</evidence>
<sequence length="1111" mass="120199">MNKLTNGSSTGQQVIMDKSKDWQLELLMEKLRSKASQFKSLTEMAKTVRMAMLEKRYALDSVEKSQHQKCLDTLQHSIKVTSLQSMVERLESLTRQLGLKFVQGPSGVELFISSDMFYLEIILDQTGAVLDVKVHHEGKIEQQSCQELVNCLSKGDFADFTAQLEGFASIYQLNAEKKVKCKAFTALQSLETDLKKCELEPIMIEAVISKSLGYSVTVCMEGSAGQKLQTNTLITVNKNHNGKSTPSYASLTSQNTVTIPACFVLRLNKPMPMCVALVRQIQQITELECAELTTTHPLLSLIATHTSDGKLEAGTTRGLFVTLPDQHHCYFMTENKNMDGILVHSIPFTHPSHVAQILVILRQQALFNTIISSCVRPNSKQDFENMIMFEISALSWTQISISLEHPMEESMATAEIDLSDISNLICRIHNPGTPPPPNTPDIVSETATKHLNRCFSIPVTMRSVIRYWDKQAARKNHYNGHENFNLPLGSGDPGVAMAILEPGSGAGLGHGMNLPMMSHQHAGAMFLNETIMNSANFSNFPTSSDTNSVLTNLELTNILAGTTSTSTDKPKRHKRKNEEGWKSSKRRAGDDSELLDGSSCDSTSRSTPLSQETCSEIPTPNSALGFHSDFDSLDPTELIRGAKFRKKSPPPLELDNKVPPSVSITPIPTSASQGFSQSAGRSGIEIIPISTSPATSLPSSITITPIPTSQTKSEEKSRERKSSKSKSEDKNKLEKKRKRKREESPMGPPEKIPGKQDPLSKPVSVSIKPAESPPLPSMTPTSPSMSRKYTTSPTQSRKISSPNLLNPGIKPSSAHQSPKHSPISSSPKHTIPGISSPKSHGLSPKHPSTSGSGKPSMSTLKNAANSPSSKSGGDSSKRNSNKKSSSSLKVKQLDLNAGMEVPAQDSLPSPSGTIDLTKNPNQARNRKATDLSSKNSKDRQQVSNKTSDSSKSNNKVGENKNSEYMVKPSSDGMKITINKTRTKDSKSSSNKSSSSGTGSPKTHTGLKPGVNSGPASKKPQQLSKSSSSSNLTNSTSSSYGNFKSISSNKSASSGSSGSAKGASSGSLVKNKTSSAADLSRTKDRPKPNKSSVFSNREGRKGSPTQGRDEIR</sequence>
<proteinExistence type="predicted"/>
<reference evidence="1" key="1">
    <citation type="submission" date="2022-04" db="EMBL/GenBank/DDBJ databases">
        <title>Chromosome-scale genome assembly of Holotrichia oblita Faldermann.</title>
        <authorList>
            <person name="Rongchong L."/>
        </authorList>
    </citation>
    <scope>NUCLEOTIDE SEQUENCE</scope>
    <source>
        <strain evidence="1">81SQS9</strain>
    </source>
</reference>
<evidence type="ECO:0000313" key="2">
    <source>
        <dbReference type="Proteomes" id="UP001056778"/>
    </source>
</evidence>
<name>A0ACB9SV56_HOLOL</name>